<keyword evidence="2" id="KW-1185">Reference proteome</keyword>
<dbReference type="RefSeq" id="WP_045549729.1">
    <property type="nucleotide sequence ID" value="NZ_JZDQ02000001.1"/>
</dbReference>
<reference evidence="1" key="1">
    <citation type="submission" date="2016-10" db="EMBL/GenBank/DDBJ databases">
        <title>Draft Genome Sequence of Nocardioides luteus Strain BAFB, an Alkane-Degrading Bacterium Isolated from JP-7 Polluted Soil.</title>
        <authorList>
            <person name="Brown L."/>
            <person name="Ruiz O.N."/>
            <person name="Gunasekera T."/>
        </authorList>
    </citation>
    <scope>NUCLEOTIDE SEQUENCE [LARGE SCALE GENOMIC DNA]</scope>
    <source>
        <strain evidence="1">BAFB</strain>
    </source>
</reference>
<protein>
    <submittedName>
        <fullName evidence="1">Uncharacterized protein</fullName>
    </submittedName>
</protein>
<sequence length="144" mass="15819">MTDKTPYAPVLRTQADVEAAWRHLINPLGWPEPRLWFMLVDPDGVPFPQLCQIEGLPEEIADDGALNLATMLHDLVEAHGFDRVELLLCRPGGGPPNRSDRKNAAELYGACVVAGVPLDVVHLATDHDFWPIPLDALGEIRTPA</sequence>
<evidence type="ECO:0000313" key="2">
    <source>
        <dbReference type="Proteomes" id="UP000033772"/>
    </source>
</evidence>
<name>A0A1J4NDN8_9ACTN</name>
<dbReference type="OrthoDB" id="4373027at2"/>
<gene>
    <name evidence="1" type="ORF">UG56_000280</name>
</gene>
<evidence type="ECO:0000313" key="1">
    <source>
        <dbReference type="EMBL" id="OIJ28704.1"/>
    </source>
</evidence>
<accession>A0A1J4NDN8</accession>
<organism evidence="1 2">
    <name type="scientific">Nocardioides luteus</name>
    <dbReference type="NCBI Taxonomy" id="1844"/>
    <lineage>
        <taxon>Bacteria</taxon>
        <taxon>Bacillati</taxon>
        <taxon>Actinomycetota</taxon>
        <taxon>Actinomycetes</taxon>
        <taxon>Propionibacteriales</taxon>
        <taxon>Nocardioidaceae</taxon>
        <taxon>Nocardioides</taxon>
    </lineage>
</organism>
<comment type="caution">
    <text evidence="1">The sequence shown here is derived from an EMBL/GenBank/DDBJ whole genome shotgun (WGS) entry which is preliminary data.</text>
</comment>
<dbReference type="Proteomes" id="UP000033772">
    <property type="component" value="Unassembled WGS sequence"/>
</dbReference>
<dbReference type="EMBL" id="JZDQ02000001">
    <property type="protein sequence ID" value="OIJ28704.1"/>
    <property type="molecule type" value="Genomic_DNA"/>
</dbReference>
<proteinExistence type="predicted"/>
<dbReference type="AlphaFoldDB" id="A0A1J4NDN8"/>